<dbReference type="Gene3D" id="2.70.98.10">
    <property type="match status" value="1"/>
</dbReference>
<evidence type="ECO:0000256" key="3">
    <source>
        <dbReference type="ARBA" id="ARBA00023235"/>
    </source>
</evidence>
<dbReference type="PANTHER" id="PTHR10091">
    <property type="entry name" value="ALDOSE-1-EPIMERASE"/>
    <property type="match status" value="1"/>
</dbReference>
<proteinExistence type="inferred from homology"/>
<reference evidence="9 10" key="1">
    <citation type="submission" date="2018-05" db="EMBL/GenBank/DDBJ databases">
        <title>Genomic Encyclopedia of Type Strains, Phase IV (KMG-IV): sequencing the most valuable type-strain genomes for metagenomic binning, comparative biology and taxonomic classification.</title>
        <authorList>
            <person name="Goeker M."/>
        </authorList>
    </citation>
    <scope>NUCLEOTIDE SEQUENCE [LARGE SCALE GENOMIC DNA]</scope>
    <source>
        <strain evidence="9 10">DSM 16791</strain>
    </source>
</reference>
<dbReference type="PANTHER" id="PTHR10091:SF49">
    <property type="entry name" value="ALDOSE 1-EPIMERASE"/>
    <property type="match status" value="1"/>
</dbReference>
<dbReference type="GO" id="GO:0004034">
    <property type="term" value="F:aldose 1-epimerase activity"/>
    <property type="evidence" value="ECO:0007669"/>
    <property type="project" value="UniProtKB-EC"/>
</dbReference>
<dbReference type="AlphaFoldDB" id="A0A317PKC3"/>
<protein>
    <recommendedName>
        <fullName evidence="5">Aldose 1-epimerase</fullName>
        <ecNumber evidence="5">5.1.3.3</ecNumber>
    </recommendedName>
</protein>
<name>A0A317PKC3_9HYPH</name>
<dbReference type="InterPro" id="IPR047215">
    <property type="entry name" value="Galactose_mutarotase-like"/>
</dbReference>
<feature type="binding site" evidence="7">
    <location>
        <position position="237"/>
    </location>
    <ligand>
        <name>beta-D-galactose</name>
        <dbReference type="ChEBI" id="CHEBI:27667"/>
    </ligand>
</feature>
<evidence type="ECO:0000256" key="8">
    <source>
        <dbReference type="PIRSR" id="PIRSR005096-3"/>
    </source>
</evidence>
<dbReference type="OrthoDB" id="9779408at2"/>
<dbReference type="CDD" id="cd09019">
    <property type="entry name" value="galactose_mutarotase_like"/>
    <property type="match status" value="1"/>
</dbReference>
<organism evidence="9 10">
    <name type="scientific">Hoeflea marina</name>
    <dbReference type="NCBI Taxonomy" id="274592"/>
    <lineage>
        <taxon>Bacteria</taxon>
        <taxon>Pseudomonadati</taxon>
        <taxon>Pseudomonadota</taxon>
        <taxon>Alphaproteobacteria</taxon>
        <taxon>Hyphomicrobiales</taxon>
        <taxon>Rhizobiaceae</taxon>
        <taxon>Hoeflea</taxon>
    </lineage>
</organism>
<keyword evidence="3 5" id="KW-0413">Isomerase</keyword>
<feature type="binding site" evidence="8">
    <location>
        <begin position="172"/>
        <end position="174"/>
    </location>
    <ligand>
        <name>beta-D-galactose</name>
        <dbReference type="ChEBI" id="CHEBI:27667"/>
    </ligand>
</feature>
<sequence length="337" mass="36374">MEIEDFGSTDAGEPVRRITLSGGGLTARIMTWGATLQDLRLDGHAAPLTLGFPDFASYPLHSPYFGATPGRYANRIAGGRFTLDGTTHHLDLNENGVTHLHGGSAGISRRIWTIEAHGADFAEFAIIDPDGQSGYPGTCRITARYELGAGGRLSITYRAQTDRPTIANIAHHSYFNLDGTDSILDHEVMMAADHYLPTDALQIPTGEIAPVAGTDFDFREMRSIRRLDGGGRQVDYDHNFCLAGERGPVRSVALVRSLSSGVAMEVRSGEPGVQFYTGFKISPSAPGLSGKPYGPSAGLCLETQVWPDSPNHPAFPQAVLRPGQTLVQHTDYIFMMS</sequence>
<evidence type="ECO:0000256" key="2">
    <source>
        <dbReference type="ARBA" id="ARBA00006206"/>
    </source>
</evidence>
<dbReference type="InterPro" id="IPR008183">
    <property type="entry name" value="Aldose_1/G6P_1-epimerase"/>
</dbReference>
<gene>
    <name evidence="9" type="ORF">DFR52_105156</name>
</gene>
<dbReference type="Proteomes" id="UP000246352">
    <property type="component" value="Unassembled WGS sequence"/>
</dbReference>
<comment type="pathway">
    <text evidence="1 5">Carbohydrate metabolism; hexose metabolism.</text>
</comment>
<dbReference type="EMBL" id="QGTR01000005">
    <property type="protein sequence ID" value="PWV98177.1"/>
    <property type="molecule type" value="Genomic_DNA"/>
</dbReference>
<dbReference type="GO" id="GO:0033499">
    <property type="term" value="P:galactose catabolic process via UDP-galactose, Leloir pathway"/>
    <property type="evidence" value="ECO:0007669"/>
    <property type="project" value="TreeGrafter"/>
</dbReference>
<dbReference type="GO" id="GO:0006006">
    <property type="term" value="P:glucose metabolic process"/>
    <property type="evidence" value="ECO:0007669"/>
    <property type="project" value="TreeGrafter"/>
</dbReference>
<evidence type="ECO:0000256" key="1">
    <source>
        <dbReference type="ARBA" id="ARBA00005028"/>
    </source>
</evidence>
<evidence type="ECO:0000256" key="5">
    <source>
        <dbReference type="PIRNR" id="PIRNR005096"/>
    </source>
</evidence>
<dbReference type="RefSeq" id="WP_110033599.1">
    <property type="nucleotide sequence ID" value="NZ_QGTR01000005.1"/>
</dbReference>
<evidence type="ECO:0000313" key="10">
    <source>
        <dbReference type="Proteomes" id="UP000246352"/>
    </source>
</evidence>
<dbReference type="GO" id="GO:0030246">
    <property type="term" value="F:carbohydrate binding"/>
    <property type="evidence" value="ECO:0007669"/>
    <property type="project" value="InterPro"/>
</dbReference>
<feature type="binding site" evidence="8">
    <location>
        <begin position="74"/>
        <end position="75"/>
    </location>
    <ligand>
        <name>beta-D-galactose</name>
        <dbReference type="ChEBI" id="CHEBI:27667"/>
    </ligand>
</feature>
<dbReference type="InterPro" id="IPR011013">
    <property type="entry name" value="Gal_mutarotase_sf_dom"/>
</dbReference>
<evidence type="ECO:0000256" key="6">
    <source>
        <dbReference type="PIRSR" id="PIRSR005096-1"/>
    </source>
</evidence>
<comment type="caution">
    <text evidence="9">The sequence shown here is derived from an EMBL/GenBank/DDBJ whole genome shotgun (WGS) entry which is preliminary data.</text>
</comment>
<evidence type="ECO:0000313" key="9">
    <source>
        <dbReference type="EMBL" id="PWV98177.1"/>
    </source>
</evidence>
<dbReference type="InterPro" id="IPR014718">
    <property type="entry name" value="GH-type_carb-bd"/>
</dbReference>
<dbReference type="EC" id="5.1.3.3" evidence="5"/>
<dbReference type="NCBIfam" id="NF008277">
    <property type="entry name" value="PRK11055.1"/>
    <property type="match status" value="1"/>
</dbReference>
<dbReference type="SUPFAM" id="SSF74650">
    <property type="entry name" value="Galactose mutarotase-like"/>
    <property type="match status" value="1"/>
</dbReference>
<keyword evidence="4 5" id="KW-0119">Carbohydrate metabolism</keyword>
<dbReference type="PIRSF" id="PIRSF005096">
    <property type="entry name" value="GALM"/>
    <property type="match status" value="1"/>
</dbReference>
<feature type="active site" description="Proton donor" evidence="6">
    <location>
        <position position="172"/>
    </location>
</feature>
<comment type="catalytic activity">
    <reaction evidence="5">
        <text>alpha-D-glucose = beta-D-glucose</text>
        <dbReference type="Rhea" id="RHEA:10264"/>
        <dbReference type="ChEBI" id="CHEBI:15903"/>
        <dbReference type="ChEBI" id="CHEBI:17925"/>
        <dbReference type="EC" id="5.1.3.3"/>
    </reaction>
</comment>
<keyword evidence="10" id="KW-1185">Reference proteome</keyword>
<comment type="similarity">
    <text evidence="2 5">Belongs to the aldose epimerase family.</text>
</comment>
<feature type="active site" description="Proton acceptor" evidence="6">
    <location>
        <position position="302"/>
    </location>
</feature>
<dbReference type="InterPro" id="IPR015443">
    <property type="entry name" value="Aldose_1-epimerase"/>
</dbReference>
<evidence type="ECO:0000256" key="4">
    <source>
        <dbReference type="ARBA" id="ARBA00023277"/>
    </source>
</evidence>
<evidence type="ECO:0000256" key="7">
    <source>
        <dbReference type="PIRSR" id="PIRSR005096-2"/>
    </source>
</evidence>
<dbReference type="UniPathway" id="UPA00242"/>
<dbReference type="Pfam" id="PF01263">
    <property type="entry name" value="Aldose_epim"/>
    <property type="match status" value="1"/>
</dbReference>
<accession>A0A317PKC3</accession>